<keyword evidence="2" id="KW-1185">Reference proteome</keyword>
<organism evidence="1 2">
    <name type="scientific">Hominisplanchenecus murintestinalis</name>
    <dbReference type="NCBI Taxonomy" id="2941517"/>
    <lineage>
        <taxon>Bacteria</taxon>
        <taxon>Bacillati</taxon>
        <taxon>Bacillota</taxon>
        <taxon>Clostridia</taxon>
        <taxon>Lachnospirales</taxon>
        <taxon>Lachnospiraceae</taxon>
        <taxon>Hominisplanchenecus</taxon>
    </lineage>
</organism>
<accession>A0AC61QYP3</accession>
<protein>
    <submittedName>
        <fullName evidence="1">Trypsin-like serine protease</fullName>
    </submittedName>
</protein>
<reference evidence="1" key="1">
    <citation type="submission" date="2019-04" db="EMBL/GenBank/DDBJ databases">
        <title>Microbes associate with the intestines of laboratory mice.</title>
        <authorList>
            <person name="Navarre W."/>
            <person name="Wong E."/>
            <person name="Huang K."/>
            <person name="Tropini C."/>
            <person name="Ng K."/>
            <person name="Yu B."/>
        </authorList>
    </citation>
    <scope>NUCLEOTIDE SEQUENCE</scope>
    <source>
        <strain evidence="1">NM72_1-8</strain>
    </source>
</reference>
<dbReference type="EMBL" id="SRZB01000030">
    <property type="protein sequence ID" value="TGX97528.1"/>
    <property type="molecule type" value="Genomic_DNA"/>
</dbReference>
<proteinExistence type="predicted"/>
<evidence type="ECO:0000313" key="2">
    <source>
        <dbReference type="Proteomes" id="UP000307720"/>
    </source>
</evidence>
<name>A0AC61QYP3_9FIRM</name>
<gene>
    <name evidence="1" type="ORF">E5357_12340</name>
</gene>
<sequence length="463" mass="49324">MFQNQKVSRRKMPKGQRPLWKSFAVCTGMAVVFGVVASAAFQATDYVGGRMIGRETEMTVGTADKVAQTEAKGNTKTASGTTVSLNNTTDITQVAKNAMPSIVAITNRGVEEVQSMFFGQTYQQQTESAGSGVIVSQNETELLIATNNHVVEGAQELSVCFTVDAKDPEDAVVKAQTKGTDPSHDLAVIAVNLADIPEEVKSQIKVIPQGDSEDLEMGQQVVAIGNALGYGQSLTVGYISALNREVTVDEVTNSMIQTDAAINFGNSGGALLNTAGELIGINSVKAAQAGVEGMGYAIPTNTAMPILNELMNRQTRTEVDASKMGYMGVTPRDVSEEAKEVYNMPAGAFVYEVEEGSPAEAAGIKKGDIITKLDGQTVSSKDDLFDRMNYYEAGETIDVIVAAAEGGEYVERTVSVTLGERPADASTGTQQPSQENPDSIPQEGYGQEDDGYMGNPFEQFFNY</sequence>
<evidence type="ECO:0000313" key="1">
    <source>
        <dbReference type="EMBL" id="TGX97528.1"/>
    </source>
</evidence>
<comment type="caution">
    <text evidence="1">The sequence shown here is derived from an EMBL/GenBank/DDBJ whole genome shotgun (WGS) entry which is preliminary data.</text>
</comment>
<dbReference type="Proteomes" id="UP000307720">
    <property type="component" value="Unassembled WGS sequence"/>
</dbReference>